<dbReference type="Pfam" id="PF12833">
    <property type="entry name" value="HTH_18"/>
    <property type="match status" value="1"/>
</dbReference>
<feature type="domain" description="HTH araC/xylS-type" evidence="5">
    <location>
        <begin position="410"/>
        <end position="522"/>
    </location>
</feature>
<keyword evidence="2" id="KW-0238">DNA-binding</keyword>
<dbReference type="GO" id="GO:0043565">
    <property type="term" value="F:sequence-specific DNA binding"/>
    <property type="evidence" value="ECO:0007669"/>
    <property type="project" value="InterPro"/>
</dbReference>
<dbReference type="RefSeq" id="WP_131476183.1">
    <property type="nucleotide sequence ID" value="NZ_SJPE01000009.1"/>
</dbReference>
<proteinExistence type="predicted"/>
<dbReference type="PANTHER" id="PTHR43280:SF28">
    <property type="entry name" value="HTH-TYPE TRANSCRIPTIONAL ACTIVATOR RHAS"/>
    <property type="match status" value="1"/>
</dbReference>
<dbReference type="Pfam" id="PF13181">
    <property type="entry name" value="TPR_8"/>
    <property type="match status" value="2"/>
</dbReference>
<gene>
    <name evidence="6" type="ORF">EZL74_08490</name>
</gene>
<evidence type="ECO:0000256" key="2">
    <source>
        <dbReference type="ARBA" id="ARBA00023125"/>
    </source>
</evidence>
<dbReference type="SMART" id="SM00342">
    <property type="entry name" value="HTH_ARAC"/>
    <property type="match status" value="1"/>
</dbReference>
<comment type="caution">
    <text evidence="6">The sequence shown here is derived from an EMBL/GenBank/DDBJ whole genome shotgun (WGS) entry which is preliminary data.</text>
</comment>
<evidence type="ECO:0000313" key="6">
    <source>
        <dbReference type="EMBL" id="TBX68339.1"/>
    </source>
</evidence>
<keyword evidence="4" id="KW-0812">Transmembrane</keyword>
<dbReference type="InterPro" id="IPR009057">
    <property type="entry name" value="Homeodomain-like_sf"/>
</dbReference>
<dbReference type="Gene3D" id="1.10.10.60">
    <property type="entry name" value="Homeodomain-like"/>
    <property type="match status" value="1"/>
</dbReference>
<evidence type="ECO:0000313" key="7">
    <source>
        <dbReference type="Proteomes" id="UP000293300"/>
    </source>
</evidence>
<dbReference type="OrthoDB" id="5295174at2"/>
<evidence type="ECO:0000256" key="4">
    <source>
        <dbReference type="SAM" id="Phobius"/>
    </source>
</evidence>
<dbReference type="GO" id="GO:0003700">
    <property type="term" value="F:DNA-binding transcription factor activity"/>
    <property type="evidence" value="ECO:0007669"/>
    <property type="project" value="InterPro"/>
</dbReference>
<accession>A0A4Q9Z1N7</accession>
<evidence type="ECO:0000259" key="5">
    <source>
        <dbReference type="PROSITE" id="PS01124"/>
    </source>
</evidence>
<dbReference type="EMBL" id="SJPE01000009">
    <property type="protein sequence ID" value="TBX68339.1"/>
    <property type="molecule type" value="Genomic_DNA"/>
</dbReference>
<evidence type="ECO:0000256" key="3">
    <source>
        <dbReference type="ARBA" id="ARBA00023163"/>
    </source>
</evidence>
<evidence type="ECO:0000256" key="1">
    <source>
        <dbReference type="ARBA" id="ARBA00023015"/>
    </source>
</evidence>
<dbReference type="Gene3D" id="1.25.40.10">
    <property type="entry name" value="Tetratricopeptide repeat domain"/>
    <property type="match status" value="2"/>
</dbReference>
<dbReference type="SUPFAM" id="SSF48452">
    <property type="entry name" value="TPR-like"/>
    <property type="match status" value="1"/>
</dbReference>
<dbReference type="InterPro" id="IPR011990">
    <property type="entry name" value="TPR-like_helical_dom_sf"/>
</dbReference>
<reference evidence="6 7" key="1">
    <citation type="submission" date="2019-02" db="EMBL/GenBank/DDBJ databases">
        <title>Flavobacterium sp. RD-2-33 isolated from forest soil.</title>
        <authorList>
            <person name="Chaudhary D.K."/>
        </authorList>
    </citation>
    <scope>NUCLEOTIDE SEQUENCE [LARGE SCALE GENOMIC DNA]</scope>
    <source>
        <strain evidence="6 7">RD-2-33</strain>
    </source>
</reference>
<keyword evidence="4" id="KW-1133">Transmembrane helix</keyword>
<feature type="transmembrane region" description="Helical" evidence="4">
    <location>
        <begin position="356"/>
        <end position="375"/>
    </location>
</feature>
<dbReference type="Proteomes" id="UP000293300">
    <property type="component" value="Unassembled WGS sequence"/>
</dbReference>
<sequence length="529" mass="61899">MCAKQHPTNTKTILFLLYIAFHFNLGAQSKQQLQNQLQKAKTKKDYRQMAVTYKALLYRTDTAARFAYADSMLSCAEKTKDPAAIGAAFLTKGTLYYNRKDHLKALDNFIWADNYIAKTNDEYLKYKTKYTIAQIKSYLGFYDEAIALFKECLTYFEEENDLAYLNTLHSIGLAYNHIGKYDLCSYYNQLGIKTGTELDNKELQPYFIHSEGINQYSKKKYKEVVSKLTEVIPTLTKKKDFAALSVANAYLGQAYWALNQKEKAMPCLLKVDQTFNRHHYIKPELRKNYELLIDYYKEKNNPQAQLSYINKLLKIDRILEHDYKYLSQKIFKEYDTKKLLLEKEAVQKSLATNKRWYYAVIILLLGTLIGLSIRYRIKQKQLKLKFDELMSQKPETASKTNNNIELDLNPELVQNILKNLEKFEAGKKYLEKDMGLNKLALYLKTNPKYASKIILKYRNKKSIEYITKLKIEHTIELLKTQNKYRNYTYKALAEEVGFGSTQNFTKAFKTITGMPPAYFIQNLKKNHPL</sequence>
<dbReference type="InterPro" id="IPR018060">
    <property type="entry name" value="HTH_AraC"/>
</dbReference>
<keyword evidence="4" id="KW-0472">Membrane</keyword>
<dbReference type="AlphaFoldDB" id="A0A4Q9Z1N7"/>
<keyword evidence="3" id="KW-0804">Transcription</keyword>
<dbReference type="SUPFAM" id="SSF46689">
    <property type="entry name" value="Homeodomain-like"/>
    <property type="match status" value="1"/>
</dbReference>
<dbReference type="PROSITE" id="PS01124">
    <property type="entry name" value="HTH_ARAC_FAMILY_2"/>
    <property type="match status" value="1"/>
</dbReference>
<organism evidence="6 7">
    <name type="scientific">Flavobacterium silvisoli</name>
    <dbReference type="NCBI Taxonomy" id="2529433"/>
    <lineage>
        <taxon>Bacteria</taxon>
        <taxon>Pseudomonadati</taxon>
        <taxon>Bacteroidota</taxon>
        <taxon>Flavobacteriia</taxon>
        <taxon>Flavobacteriales</taxon>
        <taxon>Flavobacteriaceae</taxon>
        <taxon>Flavobacterium</taxon>
    </lineage>
</organism>
<name>A0A4Q9Z1N7_9FLAO</name>
<dbReference type="InterPro" id="IPR019734">
    <property type="entry name" value="TPR_rpt"/>
</dbReference>
<keyword evidence="7" id="KW-1185">Reference proteome</keyword>
<keyword evidence="1" id="KW-0805">Transcription regulation</keyword>
<dbReference type="PANTHER" id="PTHR43280">
    <property type="entry name" value="ARAC-FAMILY TRANSCRIPTIONAL REGULATOR"/>
    <property type="match status" value="1"/>
</dbReference>
<protein>
    <submittedName>
        <fullName evidence="6">Helix-turn-helix domain-containing protein</fullName>
    </submittedName>
</protein>